<evidence type="ECO:0000313" key="2">
    <source>
        <dbReference type="Proteomes" id="UP001060085"/>
    </source>
</evidence>
<name>A0ACC0A1E0_CATRO</name>
<proteinExistence type="predicted"/>
<reference evidence="2" key="1">
    <citation type="journal article" date="2023" name="Nat. Plants">
        <title>Single-cell RNA sequencing provides a high-resolution roadmap for understanding the multicellular compartmentation of specialized metabolism.</title>
        <authorList>
            <person name="Sun S."/>
            <person name="Shen X."/>
            <person name="Li Y."/>
            <person name="Li Y."/>
            <person name="Wang S."/>
            <person name="Li R."/>
            <person name="Zhang H."/>
            <person name="Shen G."/>
            <person name="Guo B."/>
            <person name="Wei J."/>
            <person name="Xu J."/>
            <person name="St-Pierre B."/>
            <person name="Chen S."/>
            <person name="Sun C."/>
        </authorList>
    </citation>
    <scope>NUCLEOTIDE SEQUENCE [LARGE SCALE GENOMIC DNA]</scope>
</reference>
<dbReference type="Proteomes" id="UP001060085">
    <property type="component" value="Linkage Group LG07"/>
</dbReference>
<keyword evidence="2" id="KW-1185">Reference proteome</keyword>
<protein>
    <submittedName>
        <fullName evidence="1">Uncharacterized protein</fullName>
    </submittedName>
</protein>
<organism evidence="1 2">
    <name type="scientific">Catharanthus roseus</name>
    <name type="common">Madagascar periwinkle</name>
    <name type="synonym">Vinca rosea</name>
    <dbReference type="NCBI Taxonomy" id="4058"/>
    <lineage>
        <taxon>Eukaryota</taxon>
        <taxon>Viridiplantae</taxon>
        <taxon>Streptophyta</taxon>
        <taxon>Embryophyta</taxon>
        <taxon>Tracheophyta</taxon>
        <taxon>Spermatophyta</taxon>
        <taxon>Magnoliopsida</taxon>
        <taxon>eudicotyledons</taxon>
        <taxon>Gunneridae</taxon>
        <taxon>Pentapetalae</taxon>
        <taxon>asterids</taxon>
        <taxon>lamiids</taxon>
        <taxon>Gentianales</taxon>
        <taxon>Apocynaceae</taxon>
        <taxon>Rauvolfioideae</taxon>
        <taxon>Vinceae</taxon>
        <taxon>Catharanthinae</taxon>
        <taxon>Catharanthus</taxon>
    </lineage>
</organism>
<comment type="caution">
    <text evidence="1">The sequence shown here is derived from an EMBL/GenBank/DDBJ whole genome shotgun (WGS) entry which is preliminary data.</text>
</comment>
<sequence>MEKKSINLFSPLYFLLIIFFFFFYFTIITAVPNSYCNGSIAECNEEVEILMDSEISRRFLEQKKYISTGALKRDQPVCNGGNAGQPYSRSEGCLPPQSNPHYDRGCSTYYRCRHDA</sequence>
<evidence type="ECO:0000313" key="1">
    <source>
        <dbReference type="EMBL" id="KAI5653984.1"/>
    </source>
</evidence>
<gene>
    <name evidence="1" type="ORF">M9H77_31171</name>
</gene>
<accession>A0ACC0A1E0</accession>
<dbReference type="EMBL" id="CM044707">
    <property type="protein sequence ID" value="KAI5653984.1"/>
    <property type="molecule type" value="Genomic_DNA"/>
</dbReference>